<protein>
    <submittedName>
        <fullName evidence="1">Uncharacterized protein</fullName>
    </submittedName>
</protein>
<dbReference type="AlphaFoldDB" id="A0A8X6UBE1"/>
<comment type="caution">
    <text evidence="1">The sequence shown here is derived from an EMBL/GenBank/DDBJ whole genome shotgun (WGS) entry which is preliminary data.</text>
</comment>
<evidence type="ECO:0000313" key="2">
    <source>
        <dbReference type="Proteomes" id="UP000887013"/>
    </source>
</evidence>
<sequence length="76" mass="8415">MGITLISRNKQLKDTGSLLDKPCSEQSVMSHNNIDMLELYTVPHLPGAVIVQHDGTPPHYTNIVHEYLDKTLSSNG</sequence>
<dbReference type="InterPro" id="IPR001307">
    <property type="entry name" value="Thiosulphate_STrfase_CS"/>
</dbReference>
<keyword evidence="2" id="KW-1185">Reference proteome</keyword>
<evidence type="ECO:0000313" key="1">
    <source>
        <dbReference type="EMBL" id="GFU12898.1"/>
    </source>
</evidence>
<dbReference type="OrthoDB" id="7902892at2759"/>
<dbReference type="PROSITE" id="PS00380">
    <property type="entry name" value="RHODANESE_1"/>
    <property type="match status" value="1"/>
</dbReference>
<gene>
    <name evidence="1" type="ORF">NPIL_55011</name>
</gene>
<accession>A0A8X6UBE1</accession>
<dbReference type="EMBL" id="BMAW01125552">
    <property type="protein sequence ID" value="GFU12898.1"/>
    <property type="molecule type" value="Genomic_DNA"/>
</dbReference>
<dbReference type="GO" id="GO:0004792">
    <property type="term" value="F:thiosulfate-cyanide sulfurtransferase activity"/>
    <property type="evidence" value="ECO:0007669"/>
    <property type="project" value="InterPro"/>
</dbReference>
<dbReference type="Proteomes" id="UP000887013">
    <property type="component" value="Unassembled WGS sequence"/>
</dbReference>
<proteinExistence type="predicted"/>
<organism evidence="1 2">
    <name type="scientific">Nephila pilipes</name>
    <name type="common">Giant wood spider</name>
    <name type="synonym">Nephila maculata</name>
    <dbReference type="NCBI Taxonomy" id="299642"/>
    <lineage>
        <taxon>Eukaryota</taxon>
        <taxon>Metazoa</taxon>
        <taxon>Ecdysozoa</taxon>
        <taxon>Arthropoda</taxon>
        <taxon>Chelicerata</taxon>
        <taxon>Arachnida</taxon>
        <taxon>Araneae</taxon>
        <taxon>Araneomorphae</taxon>
        <taxon>Entelegynae</taxon>
        <taxon>Araneoidea</taxon>
        <taxon>Nephilidae</taxon>
        <taxon>Nephila</taxon>
    </lineage>
</organism>
<reference evidence="1" key="1">
    <citation type="submission" date="2020-08" db="EMBL/GenBank/DDBJ databases">
        <title>Multicomponent nature underlies the extraordinary mechanical properties of spider dragline silk.</title>
        <authorList>
            <person name="Kono N."/>
            <person name="Nakamura H."/>
            <person name="Mori M."/>
            <person name="Yoshida Y."/>
            <person name="Ohtoshi R."/>
            <person name="Malay A.D."/>
            <person name="Moran D.A.P."/>
            <person name="Tomita M."/>
            <person name="Numata K."/>
            <person name="Arakawa K."/>
        </authorList>
    </citation>
    <scope>NUCLEOTIDE SEQUENCE</scope>
</reference>
<name>A0A8X6UBE1_NEPPI</name>